<name>A0A4C1TP82_EUMVA</name>
<dbReference type="Proteomes" id="UP000299102">
    <property type="component" value="Unassembled WGS sequence"/>
</dbReference>
<feature type="region of interest" description="Disordered" evidence="1">
    <location>
        <begin position="28"/>
        <end position="49"/>
    </location>
</feature>
<evidence type="ECO:0000256" key="1">
    <source>
        <dbReference type="SAM" id="MobiDB-lite"/>
    </source>
</evidence>
<evidence type="ECO:0000313" key="3">
    <source>
        <dbReference type="Proteomes" id="UP000299102"/>
    </source>
</evidence>
<dbReference type="AlphaFoldDB" id="A0A4C1TP82"/>
<keyword evidence="3" id="KW-1185">Reference proteome</keyword>
<comment type="caution">
    <text evidence="2">The sequence shown here is derived from an EMBL/GenBank/DDBJ whole genome shotgun (WGS) entry which is preliminary data.</text>
</comment>
<accession>A0A4C1TP82</accession>
<protein>
    <submittedName>
        <fullName evidence="2">Uncharacterized protein</fullName>
    </submittedName>
</protein>
<evidence type="ECO:0000313" key="2">
    <source>
        <dbReference type="EMBL" id="GBP15776.1"/>
    </source>
</evidence>
<reference evidence="2 3" key="1">
    <citation type="journal article" date="2019" name="Commun. Biol.">
        <title>The bagworm genome reveals a unique fibroin gene that provides high tensile strength.</title>
        <authorList>
            <person name="Kono N."/>
            <person name="Nakamura H."/>
            <person name="Ohtoshi R."/>
            <person name="Tomita M."/>
            <person name="Numata K."/>
            <person name="Arakawa K."/>
        </authorList>
    </citation>
    <scope>NUCLEOTIDE SEQUENCE [LARGE SCALE GENOMIC DNA]</scope>
</reference>
<gene>
    <name evidence="2" type="ORF">EVAR_93958_1</name>
</gene>
<sequence length="126" mass="13948">MRSASRRGIDQCARAPATSTYVTAVARAGSDPAPAVAARPRRAGARDAPRVRARIPTLEAPALRCVYPLPTRTYVDDQNTPKFRTSTPLGLSDHDDLWMRNCIDAENSFRTLRAAEWTQVEFGDFN</sequence>
<organism evidence="2 3">
    <name type="scientific">Eumeta variegata</name>
    <name type="common">Bagworm moth</name>
    <name type="synonym">Eumeta japonica</name>
    <dbReference type="NCBI Taxonomy" id="151549"/>
    <lineage>
        <taxon>Eukaryota</taxon>
        <taxon>Metazoa</taxon>
        <taxon>Ecdysozoa</taxon>
        <taxon>Arthropoda</taxon>
        <taxon>Hexapoda</taxon>
        <taxon>Insecta</taxon>
        <taxon>Pterygota</taxon>
        <taxon>Neoptera</taxon>
        <taxon>Endopterygota</taxon>
        <taxon>Lepidoptera</taxon>
        <taxon>Glossata</taxon>
        <taxon>Ditrysia</taxon>
        <taxon>Tineoidea</taxon>
        <taxon>Psychidae</taxon>
        <taxon>Oiketicinae</taxon>
        <taxon>Eumeta</taxon>
    </lineage>
</organism>
<dbReference type="EMBL" id="BGZK01000074">
    <property type="protein sequence ID" value="GBP15776.1"/>
    <property type="molecule type" value="Genomic_DNA"/>
</dbReference>
<proteinExistence type="predicted"/>